<evidence type="ECO:0000313" key="1">
    <source>
        <dbReference type="EMBL" id="QTA86393.1"/>
    </source>
</evidence>
<dbReference type="Proteomes" id="UP000663722">
    <property type="component" value="Chromosome"/>
</dbReference>
<proteinExistence type="predicted"/>
<protein>
    <submittedName>
        <fullName evidence="1">Uncharacterized protein</fullName>
    </submittedName>
</protein>
<dbReference type="EMBL" id="CP061800">
    <property type="protein sequence ID" value="QTA86393.1"/>
    <property type="molecule type" value="Genomic_DNA"/>
</dbReference>
<dbReference type="KEGG" id="dmm:dnm_024170"/>
<evidence type="ECO:0000313" key="2">
    <source>
        <dbReference type="Proteomes" id="UP000663722"/>
    </source>
</evidence>
<organism evidence="1 2">
    <name type="scientific">Desulfonema magnum</name>
    <dbReference type="NCBI Taxonomy" id="45655"/>
    <lineage>
        <taxon>Bacteria</taxon>
        <taxon>Pseudomonadati</taxon>
        <taxon>Thermodesulfobacteriota</taxon>
        <taxon>Desulfobacteria</taxon>
        <taxon>Desulfobacterales</taxon>
        <taxon>Desulfococcaceae</taxon>
        <taxon>Desulfonema</taxon>
    </lineage>
</organism>
<accession>A0A975BJC0</accession>
<name>A0A975BJC0_9BACT</name>
<dbReference type="AlphaFoldDB" id="A0A975BJC0"/>
<gene>
    <name evidence="1" type="ORF">dnm_024170</name>
</gene>
<reference evidence="1" key="1">
    <citation type="journal article" date="2021" name="Microb. Physiol.">
        <title>Proteogenomic Insights into the Physiology of Marine, Sulfate-Reducing, Filamentous Desulfonema limicola and Desulfonema magnum.</title>
        <authorList>
            <person name="Schnaars V."/>
            <person name="Wohlbrand L."/>
            <person name="Scheve S."/>
            <person name="Hinrichs C."/>
            <person name="Reinhardt R."/>
            <person name="Rabus R."/>
        </authorList>
    </citation>
    <scope>NUCLEOTIDE SEQUENCE</scope>
    <source>
        <strain evidence="1">4be13</strain>
    </source>
</reference>
<keyword evidence="2" id="KW-1185">Reference proteome</keyword>
<sequence length="42" mass="5032">MTVWAATDYKLKTKQGFRSFRDIGSLNFIISYTTTKRKNRWT</sequence>